<keyword evidence="5 8" id="KW-1133">Transmembrane helix</keyword>
<dbReference type="STRING" id="285676.GA0070561_4887"/>
<evidence type="ECO:0000256" key="5">
    <source>
        <dbReference type="ARBA" id="ARBA00022989"/>
    </source>
</evidence>
<dbReference type="EMBL" id="FMCR01000005">
    <property type="protein sequence ID" value="SCF27573.1"/>
    <property type="molecule type" value="Genomic_DNA"/>
</dbReference>
<name>A0A1C4Z3R1_9ACTN</name>
<evidence type="ECO:0000256" key="7">
    <source>
        <dbReference type="SAM" id="MobiDB-lite"/>
    </source>
</evidence>
<dbReference type="PANTHER" id="PTHR36838:SF3">
    <property type="entry name" value="TRANSPORTER AUXIN EFFLUX CARRIER EC FAMILY"/>
    <property type="match status" value="1"/>
</dbReference>
<evidence type="ECO:0000256" key="3">
    <source>
        <dbReference type="ARBA" id="ARBA00022475"/>
    </source>
</evidence>
<feature type="transmembrane region" description="Helical" evidence="8">
    <location>
        <begin position="64"/>
        <end position="82"/>
    </location>
</feature>
<proteinExistence type="predicted"/>
<dbReference type="Pfam" id="PF03547">
    <property type="entry name" value="Mem_trans"/>
    <property type="match status" value="2"/>
</dbReference>
<feature type="transmembrane region" description="Helical" evidence="8">
    <location>
        <begin position="162"/>
        <end position="183"/>
    </location>
</feature>
<evidence type="ECO:0000313" key="9">
    <source>
        <dbReference type="EMBL" id="SCF27573.1"/>
    </source>
</evidence>
<dbReference type="RefSeq" id="WP_091404325.1">
    <property type="nucleotide sequence ID" value="NZ_FMCR01000005.1"/>
</dbReference>
<evidence type="ECO:0000256" key="2">
    <source>
        <dbReference type="ARBA" id="ARBA00022448"/>
    </source>
</evidence>
<evidence type="ECO:0000313" key="10">
    <source>
        <dbReference type="Proteomes" id="UP000198864"/>
    </source>
</evidence>
<evidence type="ECO:0000256" key="1">
    <source>
        <dbReference type="ARBA" id="ARBA00004141"/>
    </source>
</evidence>
<reference evidence="9 10" key="1">
    <citation type="submission" date="2016-06" db="EMBL/GenBank/DDBJ databases">
        <authorList>
            <person name="Kjaerup R.B."/>
            <person name="Dalgaard T.S."/>
            <person name="Juul-Madsen H.R."/>
        </authorList>
    </citation>
    <scope>NUCLEOTIDE SEQUENCE [LARGE SCALE GENOMIC DNA]</scope>
    <source>
        <strain evidence="9 10">DSM 44871</strain>
    </source>
</reference>
<feature type="transmembrane region" description="Helical" evidence="8">
    <location>
        <begin position="189"/>
        <end position="208"/>
    </location>
</feature>
<keyword evidence="4 8" id="KW-0812">Transmembrane</keyword>
<organism evidence="9 10">
    <name type="scientific">Micromonospora saelicesensis</name>
    <dbReference type="NCBI Taxonomy" id="285676"/>
    <lineage>
        <taxon>Bacteria</taxon>
        <taxon>Bacillati</taxon>
        <taxon>Actinomycetota</taxon>
        <taxon>Actinomycetes</taxon>
        <taxon>Micromonosporales</taxon>
        <taxon>Micromonosporaceae</taxon>
        <taxon>Micromonospora</taxon>
    </lineage>
</organism>
<feature type="transmembrane region" description="Helical" evidence="8">
    <location>
        <begin position="287"/>
        <end position="309"/>
    </location>
</feature>
<accession>A0A1C4Z3R1</accession>
<dbReference type="Proteomes" id="UP000198864">
    <property type="component" value="Unassembled WGS sequence"/>
</dbReference>
<keyword evidence="3" id="KW-1003">Cell membrane</keyword>
<evidence type="ECO:0000256" key="6">
    <source>
        <dbReference type="ARBA" id="ARBA00023136"/>
    </source>
</evidence>
<gene>
    <name evidence="9" type="ORF">GA0070561_4887</name>
</gene>
<feature type="transmembrane region" description="Helical" evidence="8">
    <location>
        <begin position="29"/>
        <end position="52"/>
    </location>
</feature>
<evidence type="ECO:0000256" key="4">
    <source>
        <dbReference type="ARBA" id="ARBA00022692"/>
    </source>
</evidence>
<evidence type="ECO:0000256" key="8">
    <source>
        <dbReference type="SAM" id="Phobius"/>
    </source>
</evidence>
<dbReference type="PANTHER" id="PTHR36838">
    <property type="entry name" value="AUXIN EFFLUX CARRIER FAMILY PROTEIN"/>
    <property type="match status" value="1"/>
</dbReference>
<dbReference type="InterPro" id="IPR004776">
    <property type="entry name" value="Mem_transp_PIN-like"/>
</dbReference>
<dbReference type="GO" id="GO:0055085">
    <property type="term" value="P:transmembrane transport"/>
    <property type="evidence" value="ECO:0007669"/>
    <property type="project" value="InterPro"/>
</dbReference>
<comment type="subcellular location">
    <subcellularLocation>
        <location evidence="1">Membrane</location>
        <topology evidence="1">Multi-pass membrane protein</topology>
    </subcellularLocation>
</comment>
<dbReference type="AlphaFoldDB" id="A0A1C4Z3R1"/>
<evidence type="ECO:0008006" key="11">
    <source>
        <dbReference type="Google" id="ProtNLM"/>
    </source>
</evidence>
<feature type="transmembrane region" description="Helical" evidence="8">
    <location>
        <begin position="122"/>
        <end position="142"/>
    </location>
</feature>
<feature type="compositionally biased region" description="Low complexity" evidence="7">
    <location>
        <begin position="352"/>
        <end position="361"/>
    </location>
</feature>
<feature type="region of interest" description="Disordered" evidence="7">
    <location>
        <begin position="341"/>
        <end position="361"/>
    </location>
</feature>
<feature type="transmembrane region" description="Helical" evidence="8">
    <location>
        <begin position="239"/>
        <end position="267"/>
    </location>
</feature>
<sequence>MSLVPAFAPIWILTAVGYAACRWGLLGAAVASVLGRFVFHLAMPSALFLALAGMPLSGFAGRSLLAFGVSTAAAVGFGWVGASRLFGREPGERPIWGMTAGYVNSANLGIPVATQVLGNVSFLAEVVLLQVLVVTPVILVALDRHSDPAGRVRVRRIASLPIRNPVILASLLGVACSAAGLHLPSTVDTSLTLLSGAAVPAALVALGASMHRTAPSRTEPAALAELTVITALKLVAQPVIAYAAGLALHLSAPQLLAVVVCAGLPTAQNTFIFAQEYGVGESVANRAVVVTTTLSLATLAAAAALLGYVRQLIRPAIMVSHADHGARGRVCSHDHRLMMRRARDTDASHPGTTRLTTSTST</sequence>
<keyword evidence="2" id="KW-0813">Transport</keyword>
<dbReference type="GO" id="GO:0016020">
    <property type="term" value="C:membrane"/>
    <property type="evidence" value="ECO:0007669"/>
    <property type="project" value="UniProtKB-SubCell"/>
</dbReference>
<protein>
    <recommendedName>
        <fullName evidence="11">AEC family transporter</fullName>
    </recommendedName>
</protein>
<keyword evidence="6 8" id="KW-0472">Membrane</keyword>